<gene>
    <name evidence="2" type="ORF">FHX49_001675</name>
</gene>
<dbReference type="EMBL" id="JACHWQ010000004">
    <property type="protein sequence ID" value="MBB2976105.1"/>
    <property type="molecule type" value="Genomic_DNA"/>
</dbReference>
<evidence type="ECO:0008006" key="4">
    <source>
        <dbReference type="Google" id="ProtNLM"/>
    </source>
</evidence>
<dbReference type="AlphaFoldDB" id="A0A7W4YM50"/>
<keyword evidence="1" id="KW-0472">Membrane</keyword>
<keyword evidence="1" id="KW-0812">Transmembrane</keyword>
<feature type="transmembrane region" description="Helical" evidence="1">
    <location>
        <begin position="129"/>
        <end position="148"/>
    </location>
</feature>
<organism evidence="2 3">
    <name type="scientific">Microbacterium endophyticum</name>
    <dbReference type="NCBI Taxonomy" id="1526412"/>
    <lineage>
        <taxon>Bacteria</taxon>
        <taxon>Bacillati</taxon>
        <taxon>Actinomycetota</taxon>
        <taxon>Actinomycetes</taxon>
        <taxon>Micrococcales</taxon>
        <taxon>Microbacteriaceae</taxon>
        <taxon>Microbacterium</taxon>
    </lineage>
</organism>
<feature type="transmembrane region" description="Helical" evidence="1">
    <location>
        <begin position="83"/>
        <end position="100"/>
    </location>
</feature>
<sequence length="250" mass="27578">MTPDLPLFLRGTPLTYNVTHTWAWLPLTAVAALVLLLLWRCVMRPAAVELLPALLAWRLPTQWLTSTSLDGARETFRGGISGLLLLFTSLALGVASHLAWDAFTHEGRWGSALLPMLEGQWGPMVGYKWLQHGSSALGLIVLAIWAVLWLRRRTPVISPREVPQWVRVFWWLSLPLVLGFAWLGGLMMLGPLDAEFTVAHLAYQVLPPAAAVWGLGTIALCLAVTVRREISLFRRGKAAAEVRDTPGAHA</sequence>
<feature type="transmembrane region" description="Helical" evidence="1">
    <location>
        <begin position="20"/>
        <end position="39"/>
    </location>
</feature>
<feature type="transmembrane region" description="Helical" evidence="1">
    <location>
        <begin position="201"/>
        <end position="226"/>
    </location>
</feature>
<name>A0A7W4YM50_9MICO</name>
<keyword evidence="3" id="KW-1185">Reference proteome</keyword>
<evidence type="ECO:0000256" key="1">
    <source>
        <dbReference type="SAM" id="Phobius"/>
    </source>
</evidence>
<keyword evidence="1" id="KW-1133">Transmembrane helix</keyword>
<reference evidence="2 3" key="1">
    <citation type="submission" date="2020-08" db="EMBL/GenBank/DDBJ databases">
        <title>Sequencing the genomes of 1000 actinobacteria strains.</title>
        <authorList>
            <person name="Klenk H.-P."/>
        </authorList>
    </citation>
    <scope>NUCLEOTIDE SEQUENCE [LARGE SCALE GENOMIC DNA]</scope>
    <source>
        <strain evidence="2 3">DSM 27099</strain>
    </source>
</reference>
<evidence type="ECO:0000313" key="3">
    <source>
        <dbReference type="Proteomes" id="UP000529310"/>
    </source>
</evidence>
<protein>
    <recommendedName>
        <fullName evidence="4">DUF4184 domain-containing protein</fullName>
    </recommendedName>
</protein>
<proteinExistence type="predicted"/>
<dbReference type="Proteomes" id="UP000529310">
    <property type="component" value="Unassembled WGS sequence"/>
</dbReference>
<dbReference type="InterPro" id="IPR025238">
    <property type="entry name" value="DUF4184"/>
</dbReference>
<accession>A0A7W4YM50</accession>
<comment type="caution">
    <text evidence="2">The sequence shown here is derived from an EMBL/GenBank/DDBJ whole genome shotgun (WGS) entry which is preliminary data.</text>
</comment>
<feature type="transmembrane region" description="Helical" evidence="1">
    <location>
        <begin position="168"/>
        <end position="189"/>
    </location>
</feature>
<evidence type="ECO:0000313" key="2">
    <source>
        <dbReference type="EMBL" id="MBB2976105.1"/>
    </source>
</evidence>
<dbReference type="Pfam" id="PF13803">
    <property type="entry name" value="DUF4184"/>
    <property type="match status" value="1"/>
</dbReference>